<dbReference type="GO" id="GO:0016887">
    <property type="term" value="F:ATP hydrolysis activity"/>
    <property type="evidence" value="ECO:0007669"/>
    <property type="project" value="TreeGrafter"/>
</dbReference>
<organism evidence="4 5">
    <name type="scientific">Pseudodesulfovibrio mercurii</name>
    <dbReference type="NCBI Taxonomy" id="641491"/>
    <lineage>
        <taxon>Bacteria</taxon>
        <taxon>Pseudomonadati</taxon>
        <taxon>Thermodesulfobacteriota</taxon>
        <taxon>Desulfovibrionia</taxon>
        <taxon>Desulfovibrionales</taxon>
        <taxon>Desulfovibrionaceae</taxon>
    </lineage>
</organism>
<dbReference type="GO" id="GO:0005829">
    <property type="term" value="C:cytosol"/>
    <property type="evidence" value="ECO:0007669"/>
    <property type="project" value="TreeGrafter"/>
</dbReference>
<protein>
    <submittedName>
        <fullName evidence="4">Cobyrinic acid ac-diamide synthase</fullName>
    </submittedName>
</protein>
<dbReference type="Pfam" id="PF01656">
    <property type="entry name" value="CbiA"/>
    <property type="match status" value="1"/>
</dbReference>
<dbReference type="GO" id="GO:0051782">
    <property type="term" value="P:negative regulation of cell division"/>
    <property type="evidence" value="ECO:0007669"/>
    <property type="project" value="TreeGrafter"/>
</dbReference>
<accession>F0JCP4</accession>
<dbReference type="InterPro" id="IPR050625">
    <property type="entry name" value="ParA/MinD_ATPase"/>
</dbReference>
<dbReference type="InterPro" id="IPR027417">
    <property type="entry name" value="P-loop_NTPase"/>
</dbReference>
<evidence type="ECO:0000259" key="3">
    <source>
        <dbReference type="Pfam" id="PF01656"/>
    </source>
</evidence>
<dbReference type="Gene3D" id="3.40.50.300">
    <property type="entry name" value="P-loop containing nucleotide triphosphate hydrolases"/>
    <property type="match status" value="1"/>
</dbReference>
<dbReference type="KEGG" id="ddn:DND132_2521"/>
<dbReference type="PANTHER" id="PTHR43384:SF6">
    <property type="entry name" value="SEPTUM SITE-DETERMINING PROTEIN MIND HOMOLOG, CHLOROPLASTIC"/>
    <property type="match status" value="1"/>
</dbReference>
<reference evidence="4 5" key="1">
    <citation type="journal article" date="2011" name="J. Bacteriol.">
        <title>Genome sequence of the mercury-methylating strain Desulfovibrio desulfuricans ND132.</title>
        <authorList>
            <person name="Brown S.D."/>
            <person name="Gilmour C.C."/>
            <person name="Kucken A.M."/>
            <person name="Wall J.D."/>
            <person name="Elias D.A."/>
            <person name="Brandt C.C."/>
            <person name="Podar M."/>
            <person name="Chertkov O."/>
            <person name="Held B."/>
            <person name="Bruce D.C."/>
            <person name="Detter J.C."/>
            <person name="Tapia R."/>
            <person name="Han C.S."/>
            <person name="Goodwin L.A."/>
            <person name="Cheng J.F."/>
            <person name="Pitluck S."/>
            <person name="Woyke T."/>
            <person name="Mikhailova N."/>
            <person name="Ivanova N.N."/>
            <person name="Han J."/>
            <person name="Lucas S."/>
            <person name="Lapidus A.L."/>
            <person name="Land M.L."/>
            <person name="Hauser L.J."/>
            <person name="Palumbo A.V."/>
        </authorList>
    </citation>
    <scope>NUCLEOTIDE SEQUENCE [LARGE SCALE GENOMIC DNA]</scope>
    <source>
        <strain evidence="4 5">ND132</strain>
    </source>
</reference>
<proteinExistence type="predicted"/>
<gene>
    <name evidence="4" type="ORF">DND132_2521</name>
</gene>
<sequence length="269" mass="28196">MKIAFAGKGGVGKTSLCAWVADWLARSGRNVWLVDADTALSLGQASGLGADALPEPLVRRGDLVRERIHEGGFLNLNPEVGDLPEELAVDVPLGGEPLPGVTAGRKRLIVMGAVTNAGGGCACDANALLKALLAHIVMDRDEWVLVDLEAGVEHLGRGTAAHVDGLVVVSEPSMRSLMTGAEVGRMAADLGLENQVLVLNRHAGGEPPRLDGLPEWRLSVPPFEGLAGRQMTDASVLGLPESGLLDGLVRTLLDRLAGRVNRSNEQAIL</sequence>
<dbReference type="AlphaFoldDB" id="F0JCP4"/>
<evidence type="ECO:0000256" key="2">
    <source>
        <dbReference type="ARBA" id="ARBA00022840"/>
    </source>
</evidence>
<dbReference type="GO" id="GO:0005524">
    <property type="term" value="F:ATP binding"/>
    <property type="evidence" value="ECO:0007669"/>
    <property type="project" value="UniProtKB-KW"/>
</dbReference>
<dbReference type="GO" id="GO:0009898">
    <property type="term" value="C:cytoplasmic side of plasma membrane"/>
    <property type="evidence" value="ECO:0007669"/>
    <property type="project" value="TreeGrafter"/>
</dbReference>
<dbReference type="Proteomes" id="UP000007845">
    <property type="component" value="Chromosome"/>
</dbReference>
<keyword evidence="5" id="KW-1185">Reference proteome</keyword>
<evidence type="ECO:0000313" key="5">
    <source>
        <dbReference type="Proteomes" id="UP000007845"/>
    </source>
</evidence>
<dbReference type="PANTHER" id="PTHR43384">
    <property type="entry name" value="SEPTUM SITE-DETERMINING PROTEIN MIND HOMOLOG, CHLOROPLASTIC-RELATED"/>
    <property type="match status" value="1"/>
</dbReference>
<name>F0JCP4_9BACT</name>
<dbReference type="OrthoDB" id="7346657at2"/>
<evidence type="ECO:0000256" key="1">
    <source>
        <dbReference type="ARBA" id="ARBA00022741"/>
    </source>
</evidence>
<dbReference type="SUPFAM" id="SSF52540">
    <property type="entry name" value="P-loop containing nucleoside triphosphate hydrolases"/>
    <property type="match status" value="1"/>
</dbReference>
<dbReference type="STRING" id="641491.DND132_2521"/>
<evidence type="ECO:0000313" key="4">
    <source>
        <dbReference type="EMBL" id="EGB15724.1"/>
    </source>
</evidence>
<dbReference type="HOGENOM" id="CLU_082962_0_0_7"/>
<keyword evidence="2" id="KW-0067">ATP-binding</keyword>
<dbReference type="InterPro" id="IPR002586">
    <property type="entry name" value="CobQ/CobB/MinD/ParA_Nub-bd_dom"/>
</dbReference>
<keyword evidence="1" id="KW-0547">Nucleotide-binding</keyword>
<dbReference type="eggNOG" id="COG3640">
    <property type="taxonomic scope" value="Bacteria"/>
</dbReference>
<dbReference type="EMBL" id="CP003220">
    <property type="protein sequence ID" value="EGB15724.1"/>
    <property type="molecule type" value="Genomic_DNA"/>
</dbReference>
<dbReference type="RefSeq" id="WP_014323150.1">
    <property type="nucleotide sequence ID" value="NC_016803.1"/>
</dbReference>
<feature type="domain" description="CobQ/CobB/MinD/ParA nucleotide binding" evidence="3">
    <location>
        <begin position="4"/>
        <end position="203"/>
    </location>
</feature>